<gene>
    <name evidence="3" type="ORF">QVO10_13020</name>
</gene>
<feature type="signal peptide" evidence="1">
    <location>
        <begin position="1"/>
        <end position="22"/>
    </location>
</feature>
<proteinExistence type="predicted"/>
<evidence type="ECO:0000259" key="2">
    <source>
        <dbReference type="Pfam" id="PF26306"/>
    </source>
</evidence>
<name>A0ABT7X877_9BACE</name>
<dbReference type="Pfam" id="PF26306">
    <property type="entry name" value="FimD_3rd"/>
    <property type="match status" value="1"/>
</dbReference>
<organism evidence="3 4">
    <name type="scientific">Bacteroides gallinaceum</name>
    <dbReference type="NCBI Taxonomy" id="1462571"/>
    <lineage>
        <taxon>Bacteria</taxon>
        <taxon>Pseudomonadati</taxon>
        <taxon>Bacteroidota</taxon>
        <taxon>Bacteroidia</taxon>
        <taxon>Bacteroidales</taxon>
        <taxon>Bacteroidaceae</taxon>
        <taxon>Bacteroides</taxon>
    </lineage>
</organism>
<dbReference type="InterPro" id="IPR058822">
    <property type="entry name" value="Ig-like_FimD_3rd"/>
</dbReference>
<feature type="domain" description="Major fimbrium tip subunit FimD third Ig-like" evidence="2">
    <location>
        <begin position="384"/>
        <end position="502"/>
    </location>
</feature>
<evidence type="ECO:0000256" key="1">
    <source>
        <dbReference type="SAM" id="SignalP"/>
    </source>
</evidence>
<keyword evidence="1" id="KW-0732">Signal</keyword>
<keyword evidence="4" id="KW-1185">Reference proteome</keyword>
<dbReference type="Gene3D" id="2.60.40.2580">
    <property type="match status" value="1"/>
</dbReference>
<feature type="chain" id="PRO_5046509119" description="Major fimbrium tip subunit FimD third Ig-like domain-containing protein" evidence="1">
    <location>
        <begin position="23"/>
        <end position="753"/>
    </location>
</feature>
<dbReference type="EMBL" id="JAUEII010000032">
    <property type="protein sequence ID" value="MDN0050291.1"/>
    <property type="molecule type" value="Genomic_DNA"/>
</dbReference>
<reference evidence="3" key="2">
    <citation type="submission" date="2024-05" db="EMBL/GenBank/DDBJ databases">
        <title>Identification and characterization of horizontal gene transfer across gut microbiota members of farm animals based on homology search.</title>
        <authorList>
            <person name="Schwarzerova J."/>
            <person name="Nykrynova M."/>
            <person name="Jureckova K."/>
            <person name="Cejkova D."/>
            <person name="Rychlik I."/>
        </authorList>
    </citation>
    <scope>NUCLEOTIDE SEQUENCE</scope>
    <source>
        <strain evidence="3">84_SSukc20</strain>
    </source>
</reference>
<sequence length="753" mass="85608">MKIRYSYMAMMLFALLGGTSCTEDFPAQDKTEGQAEGLALQLQVEGSPLASRASLASESALNEDKVNAVDVFFVSNGGTNIEKHFHATTPDTQGRFLLADGDWRSQFTQTLYTVYVLANKHDYDNPETPDETEIDLSWIKTIDQLQSLTDTDGEIYEIEGDNNYTDKQFFMDGKTDWKPSATGEADETINVTLKRAAAKIVVNISYAEDFMTNNQIEVLYDLQKAVVNYAPHAMALNEAAYQEMEVRGEASMDAETYSDAHSTSGEGVSRTDIVYAYSYPNQWGESVERETYVLLNIPYGKESQEGQTPKYHTNYYKVPIRFSNNANELCLERNKLYTVNVTIDRLGNENIDEPIELKPTFNVADWVSKEIPVDDNMPSYLVLSHDFIEMHNVADTVITFFSSAYLEKVEIVEAYFIDKNGERKDKQAIKWHKGEKNGEIVIDETKEVKSYCGIQWTENALQGNIQFHGDIPSNITARYVTLLVTSSDPNLEHKYVTIVQYPLEYISGVPGLCSYVDDERNGSWPRELNEIAGETISPLIKELLDGHIGNNATMKSKFYHHGKIYRVDLDYKDKNYYRPNEPDNNNRMYVVQITQTNGDYTVARPQMTGNGENITTATGDENNYVVSPAFMLASQLGNISALSWNESRDHCRQYVEYILYEGESEPRRLADWRMPTYAELQIIAQYQNSQPEIMSGVLTDEHYWAADTNTFLSTASWQQETANNNPQGKEVRIRCIRDVSPEDLAEFRAHNIR</sequence>
<comment type="caution">
    <text evidence="3">The sequence shown here is derived from an EMBL/GenBank/DDBJ whole genome shotgun (WGS) entry which is preliminary data.</text>
</comment>
<dbReference type="PROSITE" id="PS51257">
    <property type="entry name" value="PROKAR_LIPOPROTEIN"/>
    <property type="match status" value="1"/>
</dbReference>
<protein>
    <recommendedName>
        <fullName evidence="2">Major fimbrium tip subunit FimD third Ig-like domain-containing protein</fullName>
    </recommendedName>
</protein>
<evidence type="ECO:0000313" key="4">
    <source>
        <dbReference type="Proteomes" id="UP001167871"/>
    </source>
</evidence>
<reference evidence="3" key="1">
    <citation type="submission" date="2023-06" db="EMBL/GenBank/DDBJ databases">
        <authorList>
            <person name="Zeman M."/>
            <person name="Kubasova T."/>
            <person name="Jahodarova E."/>
            <person name="Nykrynova M."/>
            <person name="Rychlik I."/>
        </authorList>
    </citation>
    <scope>NUCLEOTIDE SEQUENCE</scope>
    <source>
        <strain evidence="3">84_SSukc20</strain>
    </source>
</reference>
<evidence type="ECO:0000313" key="3">
    <source>
        <dbReference type="EMBL" id="MDN0050291.1"/>
    </source>
</evidence>
<accession>A0ABT7X877</accession>
<dbReference type="Proteomes" id="UP001167871">
    <property type="component" value="Unassembled WGS sequence"/>
</dbReference>